<keyword evidence="6" id="KW-1185">Reference proteome</keyword>
<dbReference type="OrthoDB" id="9784774at2"/>
<evidence type="ECO:0000313" key="6">
    <source>
        <dbReference type="Proteomes" id="UP000196005"/>
    </source>
</evidence>
<accession>A0A1Y0HIH5</accession>
<feature type="domain" description="HIT" evidence="4">
    <location>
        <begin position="3"/>
        <end position="110"/>
    </location>
</feature>
<feature type="short sequence motif" description="Histidine triad motif" evidence="2 3">
    <location>
        <begin position="93"/>
        <end position="97"/>
    </location>
</feature>
<evidence type="ECO:0000256" key="1">
    <source>
        <dbReference type="PIRSR" id="PIRSR601310-1"/>
    </source>
</evidence>
<dbReference type="CDD" id="cd01276">
    <property type="entry name" value="PKCI_related"/>
    <property type="match status" value="1"/>
</dbReference>
<evidence type="ECO:0000259" key="4">
    <source>
        <dbReference type="PROSITE" id="PS51084"/>
    </source>
</evidence>
<name>A0A1Y0HIH5_9BACT</name>
<reference evidence="6" key="1">
    <citation type="submission" date="2017-05" db="EMBL/GenBank/DDBJ databases">
        <title>Dechlorination kinetics govern the competition between two new strains of the genus Sulfurospirillum.</title>
        <authorList>
            <person name="Buttet G.F."/>
            <person name="Murray A.M."/>
            <person name="Goris T."/>
            <person name="Burion M."/>
            <person name="Lin B."/>
            <person name="Rolle M."/>
            <person name="Maillard J."/>
        </authorList>
    </citation>
    <scope>NUCLEOTIDE SEQUENCE [LARGE SCALE GENOMIC DNA]</scope>
    <source>
        <strain evidence="6">SL2-1</strain>
    </source>
</reference>
<dbReference type="InterPro" id="IPR019808">
    <property type="entry name" value="Histidine_triad_CS"/>
</dbReference>
<dbReference type="InterPro" id="IPR036265">
    <property type="entry name" value="HIT-like_sf"/>
</dbReference>
<proteinExistence type="predicted"/>
<feature type="active site" description="Tele-AMP-histidine intermediate" evidence="1">
    <location>
        <position position="95"/>
    </location>
</feature>
<dbReference type="SUPFAM" id="SSF54197">
    <property type="entry name" value="HIT-like"/>
    <property type="match status" value="1"/>
</dbReference>
<dbReference type="AlphaFoldDB" id="A0A1Y0HIH5"/>
<dbReference type="Proteomes" id="UP000196005">
    <property type="component" value="Chromosome"/>
</dbReference>
<dbReference type="InterPro" id="IPR011146">
    <property type="entry name" value="HIT-like"/>
</dbReference>
<dbReference type="PROSITE" id="PS00892">
    <property type="entry name" value="HIT_1"/>
    <property type="match status" value="1"/>
</dbReference>
<protein>
    <submittedName>
        <fullName evidence="5">HIT-like protein</fullName>
    </submittedName>
</protein>
<sequence>MTIFSKIVSGEIPCNKVLENEDFLAFHDINPKAPIHILIIPKKEYKCFQEVDPKIMVKMTEFIQQVAKLLELDKRGYRLITNNGSDGGQEVLHLHFHLLGGAPLSWDTLSSDKKSNNDAHKVDSDTHKFL</sequence>
<dbReference type="PANTHER" id="PTHR23089">
    <property type="entry name" value="HISTIDINE TRIAD HIT PROTEIN"/>
    <property type="match status" value="1"/>
</dbReference>
<dbReference type="InterPro" id="IPR001310">
    <property type="entry name" value="Histidine_triad_HIT"/>
</dbReference>
<dbReference type="GO" id="GO:0003824">
    <property type="term" value="F:catalytic activity"/>
    <property type="evidence" value="ECO:0007669"/>
    <property type="project" value="InterPro"/>
</dbReference>
<evidence type="ECO:0000256" key="3">
    <source>
        <dbReference type="PROSITE-ProRule" id="PRU00464"/>
    </source>
</evidence>
<gene>
    <name evidence="5" type="ORF">Sdiek1_0729</name>
</gene>
<dbReference type="RefSeq" id="WP_087437932.1">
    <property type="nucleotide sequence ID" value="NZ_CP021416.1"/>
</dbReference>
<dbReference type="KEGG" id="suls:Sdiek1_0729"/>
<evidence type="ECO:0000256" key="2">
    <source>
        <dbReference type="PIRSR" id="PIRSR601310-3"/>
    </source>
</evidence>
<dbReference type="EMBL" id="CP021416">
    <property type="protein sequence ID" value="ARU47897.1"/>
    <property type="molecule type" value="Genomic_DNA"/>
</dbReference>
<organism evidence="5 6">
    <name type="scientific">Sulfurospirillum diekertiae</name>
    <dbReference type="NCBI Taxonomy" id="1854492"/>
    <lineage>
        <taxon>Bacteria</taxon>
        <taxon>Pseudomonadati</taxon>
        <taxon>Campylobacterota</taxon>
        <taxon>Epsilonproteobacteria</taxon>
        <taxon>Campylobacterales</taxon>
        <taxon>Sulfurospirillaceae</taxon>
        <taxon>Sulfurospirillum</taxon>
    </lineage>
</organism>
<dbReference type="PROSITE" id="PS51084">
    <property type="entry name" value="HIT_2"/>
    <property type="match status" value="1"/>
</dbReference>
<evidence type="ECO:0000313" key="5">
    <source>
        <dbReference type="EMBL" id="ARU47897.1"/>
    </source>
</evidence>
<dbReference type="PRINTS" id="PR00332">
    <property type="entry name" value="HISTRIAD"/>
</dbReference>
<dbReference type="Gene3D" id="3.30.428.10">
    <property type="entry name" value="HIT-like"/>
    <property type="match status" value="1"/>
</dbReference>
<dbReference type="Pfam" id="PF01230">
    <property type="entry name" value="HIT"/>
    <property type="match status" value="1"/>
</dbReference>